<evidence type="ECO:0000313" key="2">
    <source>
        <dbReference type="EMBL" id="MFC4632537.1"/>
    </source>
</evidence>
<dbReference type="InterPro" id="IPR022134">
    <property type="entry name" value="DUF3667"/>
</dbReference>
<feature type="transmembrane region" description="Helical" evidence="1">
    <location>
        <begin position="181"/>
        <end position="203"/>
    </location>
</feature>
<keyword evidence="1" id="KW-0472">Membrane</keyword>
<dbReference type="EMBL" id="JBHSFV010000001">
    <property type="protein sequence ID" value="MFC4632537.1"/>
    <property type="molecule type" value="Genomic_DNA"/>
</dbReference>
<sequence length="321" mass="36934">MGNVAKRKQELLEVSDTCINCNEPLALDQRFCPNCGGKRVYNRITWRNLFEDFVDRFLNIENAFLRTFLTLFRKPEDVIGGYMKGMRKKYLTAFSYFAIAIAFAGVFAFIVKNWFLEDMIQAQTSFYTGDAAELQKSFTSKMLTKVIEYQSVVYFTMIPVLAIFSRIVFWNYKKYNLVEHFVIYLYGYSHISLITTTLSLLTIWNQTLYQIFSFVSIFILIGYMTFVLKRLFELDAGNTILKLGLFCLLIGSIFFVFFIVVVILSFVAMKTGAGTDIEFIKFMKEQAEAQKAVREAAQVAKDSINGDTIKGAIKVVKDSIR</sequence>
<evidence type="ECO:0000313" key="3">
    <source>
        <dbReference type="Proteomes" id="UP001596043"/>
    </source>
</evidence>
<feature type="transmembrane region" description="Helical" evidence="1">
    <location>
        <begin position="151"/>
        <end position="169"/>
    </location>
</feature>
<keyword evidence="1" id="KW-1133">Transmembrane helix</keyword>
<feature type="transmembrane region" description="Helical" evidence="1">
    <location>
        <begin position="209"/>
        <end position="228"/>
    </location>
</feature>
<evidence type="ECO:0000256" key="1">
    <source>
        <dbReference type="SAM" id="Phobius"/>
    </source>
</evidence>
<feature type="transmembrane region" description="Helical" evidence="1">
    <location>
        <begin position="240"/>
        <end position="269"/>
    </location>
</feature>
<accession>A0ABV9HQV0</accession>
<dbReference type="RefSeq" id="WP_379976740.1">
    <property type="nucleotide sequence ID" value="NZ_JBHSFV010000001.1"/>
</dbReference>
<protein>
    <submittedName>
        <fullName evidence="2">DUF3667 domain-containing protein</fullName>
    </submittedName>
</protein>
<keyword evidence="1" id="KW-0812">Transmembrane</keyword>
<dbReference type="Pfam" id="PF12412">
    <property type="entry name" value="DUF3667"/>
    <property type="match status" value="1"/>
</dbReference>
<reference evidence="3" key="1">
    <citation type="journal article" date="2019" name="Int. J. Syst. Evol. Microbiol.">
        <title>The Global Catalogue of Microorganisms (GCM) 10K type strain sequencing project: providing services to taxonomists for standard genome sequencing and annotation.</title>
        <authorList>
            <consortium name="The Broad Institute Genomics Platform"/>
            <consortium name="The Broad Institute Genome Sequencing Center for Infectious Disease"/>
            <person name="Wu L."/>
            <person name="Ma J."/>
        </authorList>
    </citation>
    <scope>NUCLEOTIDE SEQUENCE [LARGE SCALE GENOMIC DNA]</scope>
    <source>
        <strain evidence="3">YJ-61-S</strain>
    </source>
</reference>
<organism evidence="2 3">
    <name type="scientific">Dokdonia ponticola</name>
    <dbReference type="NCBI Taxonomy" id="2041041"/>
    <lineage>
        <taxon>Bacteria</taxon>
        <taxon>Pseudomonadati</taxon>
        <taxon>Bacteroidota</taxon>
        <taxon>Flavobacteriia</taxon>
        <taxon>Flavobacteriales</taxon>
        <taxon>Flavobacteriaceae</taxon>
        <taxon>Dokdonia</taxon>
    </lineage>
</organism>
<gene>
    <name evidence="2" type="ORF">ACFO3O_01360</name>
</gene>
<feature type="transmembrane region" description="Helical" evidence="1">
    <location>
        <begin position="90"/>
        <end position="111"/>
    </location>
</feature>
<proteinExistence type="predicted"/>
<keyword evidence="3" id="KW-1185">Reference proteome</keyword>
<name>A0ABV9HQV0_9FLAO</name>
<dbReference type="Proteomes" id="UP001596043">
    <property type="component" value="Unassembled WGS sequence"/>
</dbReference>
<comment type="caution">
    <text evidence="2">The sequence shown here is derived from an EMBL/GenBank/DDBJ whole genome shotgun (WGS) entry which is preliminary data.</text>
</comment>